<organism evidence="1 2">
    <name type="scientific">Hypoxylon rubiginosum</name>
    <dbReference type="NCBI Taxonomy" id="110542"/>
    <lineage>
        <taxon>Eukaryota</taxon>
        <taxon>Fungi</taxon>
        <taxon>Dikarya</taxon>
        <taxon>Ascomycota</taxon>
        <taxon>Pezizomycotina</taxon>
        <taxon>Sordariomycetes</taxon>
        <taxon>Xylariomycetidae</taxon>
        <taxon>Xylariales</taxon>
        <taxon>Hypoxylaceae</taxon>
        <taxon>Hypoxylon</taxon>
    </lineage>
</organism>
<gene>
    <name evidence="1" type="ORF">F4820DRAFT_270518</name>
</gene>
<evidence type="ECO:0000313" key="2">
    <source>
        <dbReference type="Proteomes" id="UP001497700"/>
    </source>
</evidence>
<protein>
    <submittedName>
        <fullName evidence="1">Uncharacterized protein</fullName>
    </submittedName>
</protein>
<name>A0ACB9Z3N0_9PEZI</name>
<reference evidence="1 2" key="1">
    <citation type="journal article" date="2022" name="New Phytol.">
        <title>Ecological generalism drives hyperdiversity of secondary metabolite gene clusters in xylarialean endophytes.</title>
        <authorList>
            <person name="Franco M.E.E."/>
            <person name="Wisecaver J.H."/>
            <person name="Arnold A.E."/>
            <person name="Ju Y.M."/>
            <person name="Slot J.C."/>
            <person name="Ahrendt S."/>
            <person name="Moore L.P."/>
            <person name="Eastman K.E."/>
            <person name="Scott K."/>
            <person name="Konkel Z."/>
            <person name="Mondo S.J."/>
            <person name="Kuo A."/>
            <person name="Hayes R.D."/>
            <person name="Haridas S."/>
            <person name="Andreopoulos B."/>
            <person name="Riley R."/>
            <person name="LaButti K."/>
            <person name="Pangilinan J."/>
            <person name="Lipzen A."/>
            <person name="Amirebrahimi M."/>
            <person name="Yan J."/>
            <person name="Adam C."/>
            <person name="Keymanesh K."/>
            <person name="Ng V."/>
            <person name="Louie K."/>
            <person name="Northen T."/>
            <person name="Drula E."/>
            <person name="Henrissat B."/>
            <person name="Hsieh H.M."/>
            <person name="Youens-Clark K."/>
            <person name="Lutzoni F."/>
            <person name="Miadlikowska J."/>
            <person name="Eastwood D.C."/>
            <person name="Hamelin R.C."/>
            <person name="Grigoriev I.V."/>
            <person name="U'Ren J.M."/>
        </authorList>
    </citation>
    <scope>NUCLEOTIDE SEQUENCE [LARGE SCALE GENOMIC DNA]</scope>
    <source>
        <strain evidence="1 2">CBS 119005</strain>
    </source>
</reference>
<accession>A0ACB9Z3N0</accession>
<keyword evidence="2" id="KW-1185">Reference proteome</keyword>
<comment type="caution">
    <text evidence="1">The sequence shown here is derived from an EMBL/GenBank/DDBJ whole genome shotgun (WGS) entry which is preliminary data.</text>
</comment>
<dbReference type="EMBL" id="MU393463">
    <property type="protein sequence ID" value="KAI4866131.1"/>
    <property type="molecule type" value="Genomic_DNA"/>
</dbReference>
<dbReference type="Proteomes" id="UP001497700">
    <property type="component" value="Unassembled WGS sequence"/>
</dbReference>
<evidence type="ECO:0000313" key="1">
    <source>
        <dbReference type="EMBL" id="KAI4866131.1"/>
    </source>
</evidence>
<sequence length="276" mass="31527">MALPKYSPWTKEASLDLESDTSSDQLLGDEHTEPRAGDQVVKTSLFFRAYVFILHILLLALISSQWTRISGSANSHLVEGNSWSPVQEFIEYEVQQSKAGSYGKDEKFGGSPTDEQDEAWDYLINGSFFNASREELGRAGEELDDLAELTDGGYLASIGVYHELHCLRQLRLYIYKDTYYPHLTHKEGVYLEDHLDHCLEALRRTVMCYGNTAISSFYWQSPEADQVAVRSNSQSVCAKWDSIESWAYSRRVPVDPDYNRSFHKQNPQFRRGGNLE</sequence>
<proteinExistence type="predicted"/>